<sequence>MNRTNILVSGACGIVLFFSATSSVLALDTKFAYRLGYDTGGDTFIAASFSGGGTDKIKANQGFFFGGGASIVNDAKDIETEITLSYKVDEIVASNGDFSWTRWPVEALLFYRWPTVRLGGGLTYHLNPHFEGSALGISVDSSFKNALGFVLQADWRLAERVNLGLRYTTLDYELEGSGVKFNSDGFGIVLSGSF</sequence>
<accession>A0A1F6V4S9</accession>
<feature type="chain" id="PRO_5009527146" description="Outer membrane protein beta-barrel domain-containing protein" evidence="1">
    <location>
        <begin position="27"/>
        <end position="194"/>
    </location>
</feature>
<protein>
    <recommendedName>
        <fullName evidence="4">Outer membrane protein beta-barrel domain-containing protein</fullName>
    </recommendedName>
</protein>
<evidence type="ECO:0000256" key="1">
    <source>
        <dbReference type="SAM" id="SignalP"/>
    </source>
</evidence>
<feature type="signal peptide" evidence="1">
    <location>
        <begin position="1"/>
        <end position="26"/>
    </location>
</feature>
<dbReference type="EMBL" id="MFSP01000123">
    <property type="protein sequence ID" value="OGI64710.1"/>
    <property type="molecule type" value="Genomic_DNA"/>
</dbReference>
<name>A0A1F6V4S9_9PROT</name>
<keyword evidence="1" id="KW-0732">Signal</keyword>
<dbReference type="AlphaFoldDB" id="A0A1F6V4S9"/>
<evidence type="ECO:0000313" key="3">
    <source>
        <dbReference type="Proteomes" id="UP000179076"/>
    </source>
</evidence>
<dbReference type="Proteomes" id="UP000179076">
    <property type="component" value="Unassembled WGS sequence"/>
</dbReference>
<evidence type="ECO:0008006" key="4">
    <source>
        <dbReference type="Google" id="ProtNLM"/>
    </source>
</evidence>
<evidence type="ECO:0000313" key="2">
    <source>
        <dbReference type="EMBL" id="OGI64710.1"/>
    </source>
</evidence>
<organism evidence="2 3">
    <name type="scientific">Candidatus Muproteobacteria bacterium RBG_16_60_9</name>
    <dbReference type="NCBI Taxonomy" id="1817755"/>
    <lineage>
        <taxon>Bacteria</taxon>
        <taxon>Pseudomonadati</taxon>
        <taxon>Pseudomonadota</taxon>
        <taxon>Candidatus Muproteobacteria</taxon>
    </lineage>
</organism>
<gene>
    <name evidence="2" type="ORF">A2W18_06805</name>
</gene>
<comment type="caution">
    <text evidence="2">The sequence shown here is derived from an EMBL/GenBank/DDBJ whole genome shotgun (WGS) entry which is preliminary data.</text>
</comment>
<proteinExistence type="predicted"/>
<reference evidence="2 3" key="1">
    <citation type="journal article" date="2016" name="Nat. Commun.">
        <title>Thousands of microbial genomes shed light on interconnected biogeochemical processes in an aquifer system.</title>
        <authorList>
            <person name="Anantharaman K."/>
            <person name="Brown C.T."/>
            <person name="Hug L.A."/>
            <person name="Sharon I."/>
            <person name="Castelle C.J."/>
            <person name="Probst A.J."/>
            <person name="Thomas B.C."/>
            <person name="Singh A."/>
            <person name="Wilkins M.J."/>
            <person name="Karaoz U."/>
            <person name="Brodie E.L."/>
            <person name="Williams K.H."/>
            <person name="Hubbard S.S."/>
            <person name="Banfield J.F."/>
        </authorList>
    </citation>
    <scope>NUCLEOTIDE SEQUENCE [LARGE SCALE GENOMIC DNA]</scope>
</reference>